<evidence type="ECO:0000259" key="1">
    <source>
        <dbReference type="Pfam" id="PF09346"/>
    </source>
</evidence>
<comment type="caution">
    <text evidence="2">The sequence shown here is derived from an EMBL/GenBank/DDBJ whole genome shotgun (WGS) entry which is preliminary data.</text>
</comment>
<reference evidence="2 3" key="1">
    <citation type="submission" date="2019-04" db="EMBL/GenBank/DDBJ databases">
        <title>Lysinibacillus genome sequencing.</title>
        <authorList>
            <person name="Dunlap C."/>
        </authorList>
    </citation>
    <scope>NUCLEOTIDE SEQUENCE [LARGE SCALE GENOMIC DNA]</scope>
    <source>
        <strain evidence="2 3">CCTCC AB 2010389</strain>
    </source>
</reference>
<accession>A0A4V5TQN4</accession>
<dbReference type="InterPro" id="IPR037883">
    <property type="entry name" value="Knr4/Smi1-like_sf"/>
</dbReference>
<dbReference type="Pfam" id="PF09346">
    <property type="entry name" value="SMI1_KNR4"/>
    <property type="match status" value="1"/>
</dbReference>
<dbReference type="Proteomes" id="UP000308744">
    <property type="component" value="Unassembled WGS sequence"/>
</dbReference>
<proteinExistence type="predicted"/>
<dbReference type="EMBL" id="SZPU01000125">
    <property type="protein sequence ID" value="TKI53213.1"/>
    <property type="molecule type" value="Genomic_DNA"/>
</dbReference>
<organism evidence="2 3">
    <name type="scientific">Lysinibacillus mangiferihumi</name>
    <dbReference type="NCBI Taxonomy" id="1130819"/>
    <lineage>
        <taxon>Bacteria</taxon>
        <taxon>Bacillati</taxon>
        <taxon>Bacillota</taxon>
        <taxon>Bacilli</taxon>
        <taxon>Bacillales</taxon>
        <taxon>Bacillaceae</taxon>
        <taxon>Lysinibacillus</taxon>
    </lineage>
</organism>
<evidence type="ECO:0000313" key="2">
    <source>
        <dbReference type="EMBL" id="TKI53213.1"/>
    </source>
</evidence>
<protein>
    <submittedName>
        <fullName evidence="2">SMI1/KNR4 family protein</fullName>
    </submittedName>
</protein>
<feature type="domain" description="Knr4/Smi1-like" evidence="1">
    <location>
        <begin position="52"/>
        <end position="106"/>
    </location>
</feature>
<sequence>MKANQSTYEKEIKDQLATPLETLWQDAPIEPNWGIKYNLGRRQEGFRWIGVEQEENPKWNPNWIVFADKDDDPIVVVTNRENTPVLASYETSELFPIADSFSDFLDSLSATLLIVHENFEGEIMDG</sequence>
<dbReference type="SUPFAM" id="SSF160631">
    <property type="entry name" value="SMI1/KNR4-like"/>
    <property type="match status" value="1"/>
</dbReference>
<dbReference type="AlphaFoldDB" id="A0A4V5TQN4"/>
<name>A0A4V5TQN4_9BACI</name>
<keyword evidence="3" id="KW-1185">Reference proteome</keyword>
<dbReference type="Gene3D" id="3.40.1580.10">
    <property type="entry name" value="SMI1/KNR4-like"/>
    <property type="match status" value="1"/>
</dbReference>
<evidence type="ECO:0000313" key="3">
    <source>
        <dbReference type="Proteomes" id="UP000308744"/>
    </source>
</evidence>
<gene>
    <name evidence="2" type="ORF">FC756_25175</name>
</gene>
<dbReference type="InterPro" id="IPR018958">
    <property type="entry name" value="Knr4/Smi1-like_dom"/>
</dbReference>